<sequence>MKNLLEEAYNPSSIHANGRYARSLVEISRQQVAKSVGIDINSREYQVIFTSSGTESNNLLMSNYYDGEIFVSGIEHLSIFDHTKYRDNIKIIRVDSDGIVDIDHLEQLLLASLASKKLVSVMLANNESGVVQNIQQLVKIAKKYGAVFHSDCVQAVGKMPVNIKELAVDFATISAHKLGGMQGSSALIVKAGHTLKAMMIGGGQERNIRSGTENVLAIASFGLASSIAANEVEDRYNKMKKLQTCLEQNLLNYKNVKIVSKNVERLPNTTLMIVSKTDAQTKLIAFDLRGIAVSSGSACSSGKVGKSHVLSSMGFSEDDARSSIRVSFDYQQTTQDVVTFVKAFEEVYASNLNVIYGRSPLMGLDGVHNCRKLEEGVLNRMTSLRED</sequence>
<feature type="domain" description="Aminotransferase class V" evidence="13">
    <location>
        <begin position="9"/>
        <end position="338"/>
    </location>
</feature>
<evidence type="ECO:0000256" key="5">
    <source>
        <dbReference type="ARBA" id="ARBA00013558"/>
    </source>
</evidence>
<comment type="function">
    <text evidence="2">Catalyzes the removal of elemental sulfur atoms from cysteine to produce alanine. Seems to participate in the biosynthesis of the nitrogenase metalloclusters by providing the inorganic sulfur required for the Fe-S core formation.</text>
</comment>
<dbReference type="Gene3D" id="3.90.1150.10">
    <property type="entry name" value="Aspartate Aminotransferase, domain 1"/>
    <property type="match status" value="1"/>
</dbReference>
<comment type="similarity">
    <text evidence="3">Belongs to the class-V pyridoxal-phosphate-dependent aminotransferase family. NifS/IscS subfamily.</text>
</comment>
<dbReference type="PANTHER" id="PTHR11601:SF34">
    <property type="entry name" value="CYSTEINE DESULFURASE"/>
    <property type="match status" value="1"/>
</dbReference>
<dbReference type="InterPro" id="IPR020578">
    <property type="entry name" value="Aminotrans_V_PyrdxlP_BS"/>
</dbReference>
<dbReference type="AlphaFoldDB" id="A0AAT9G6M6"/>
<evidence type="ECO:0000259" key="13">
    <source>
        <dbReference type="Pfam" id="PF00266"/>
    </source>
</evidence>
<name>A0AAT9G6M6_9RICK</name>
<dbReference type="InterPro" id="IPR015424">
    <property type="entry name" value="PyrdxlP-dep_Trfase"/>
</dbReference>
<keyword evidence="8" id="KW-0663">Pyridoxal phosphate</keyword>
<dbReference type="GO" id="GO:0046872">
    <property type="term" value="F:metal ion binding"/>
    <property type="evidence" value="ECO:0007669"/>
    <property type="project" value="UniProtKB-KW"/>
</dbReference>
<keyword evidence="6" id="KW-0808">Transferase</keyword>
<dbReference type="GO" id="GO:0051536">
    <property type="term" value="F:iron-sulfur cluster binding"/>
    <property type="evidence" value="ECO:0007669"/>
    <property type="project" value="UniProtKB-KW"/>
</dbReference>
<dbReference type="Pfam" id="PF00266">
    <property type="entry name" value="Aminotran_5"/>
    <property type="match status" value="1"/>
</dbReference>
<keyword evidence="10" id="KW-0411">Iron-sulfur</keyword>
<organism evidence="14">
    <name type="scientific">Candidatus Tisiphia endosymbiont of Sergentomyia squamirostris</name>
    <dbReference type="NCBI Taxonomy" id="3113639"/>
    <lineage>
        <taxon>Bacteria</taxon>
        <taxon>Pseudomonadati</taxon>
        <taxon>Pseudomonadota</taxon>
        <taxon>Alphaproteobacteria</taxon>
        <taxon>Rickettsiales</taxon>
        <taxon>Rickettsiaceae</taxon>
        <taxon>Rickettsieae</taxon>
        <taxon>Candidatus Tisiphia</taxon>
    </lineage>
</organism>
<dbReference type="InterPro" id="IPR015422">
    <property type="entry name" value="PyrdxlP-dep_Trfase_small"/>
</dbReference>
<keyword evidence="7" id="KW-0479">Metal-binding</keyword>
<evidence type="ECO:0000313" key="14">
    <source>
        <dbReference type="EMBL" id="BFD45457.1"/>
    </source>
</evidence>
<gene>
    <name evidence="14" type="ORF">DMENIID0002_01030</name>
</gene>
<evidence type="ECO:0000256" key="8">
    <source>
        <dbReference type="ARBA" id="ARBA00022898"/>
    </source>
</evidence>
<evidence type="ECO:0000256" key="9">
    <source>
        <dbReference type="ARBA" id="ARBA00023004"/>
    </source>
</evidence>
<dbReference type="SUPFAM" id="SSF53383">
    <property type="entry name" value="PLP-dependent transferases"/>
    <property type="match status" value="1"/>
</dbReference>
<dbReference type="PANTHER" id="PTHR11601">
    <property type="entry name" value="CYSTEINE DESULFURYLASE FAMILY MEMBER"/>
    <property type="match status" value="1"/>
</dbReference>
<evidence type="ECO:0000256" key="12">
    <source>
        <dbReference type="RuleBase" id="RU004504"/>
    </source>
</evidence>
<comment type="cofactor">
    <cofactor evidence="1 12">
        <name>pyridoxal 5'-phosphate</name>
        <dbReference type="ChEBI" id="CHEBI:597326"/>
    </cofactor>
</comment>
<protein>
    <recommendedName>
        <fullName evidence="5">Cysteine desulfurase</fullName>
        <ecNumber evidence="4">2.8.1.7</ecNumber>
    </recommendedName>
</protein>
<dbReference type="InterPro" id="IPR016454">
    <property type="entry name" value="Cysteine_dSase"/>
</dbReference>
<dbReference type="InterPro" id="IPR000192">
    <property type="entry name" value="Aminotrans_V_dom"/>
</dbReference>
<evidence type="ECO:0000256" key="4">
    <source>
        <dbReference type="ARBA" id="ARBA00012239"/>
    </source>
</evidence>
<dbReference type="EMBL" id="AP029170">
    <property type="protein sequence ID" value="BFD45457.1"/>
    <property type="molecule type" value="Genomic_DNA"/>
</dbReference>
<dbReference type="GO" id="GO:0031071">
    <property type="term" value="F:cysteine desulfurase activity"/>
    <property type="evidence" value="ECO:0007669"/>
    <property type="project" value="UniProtKB-EC"/>
</dbReference>
<evidence type="ECO:0000256" key="3">
    <source>
        <dbReference type="ARBA" id="ARBA00006490"/>
    </source>
</evidence>
<proteinExistence type="inferred from homology"/>
<evidence type="ECO:0000256" key="7">
    <source>
        <dbReference type="ARBA" id="ARBA00022723"/>
    </source>
</evidence>
<dbReference type="PIRSF" id="PIRSF005572">
    <property type="entry name" value="NifS"/>
    <property type="match status" value="1"/>
</dbReference>
<accession>A0AAT9G6M6</accession>
<evidence type="ECO:0000256" key="6">
    <source>
        <dbReference type="ARBA" id="ARBA00022679"/>
    </source>
</evidence>
<dbReference type="EC" id="2.8.1.7" evidence="4"/>
<evidence type="ECO:0000256" key="2">
    <source>
        <dbReference type="ARBA" id="ARBA00003120"/>
    </source>
</evidence>
<dbReference type="PROSITE" id="PS00595">
    <property type="entry name" value="AA_TRANSFER_CLASS_5"/>
    <property type="match status" value="1"/>
</dbReference>
<dbReference type="Gene3D" id="3.40.640.10">
    <property type="entry name" value="Type I PLP-dependent aspartate aminotransferase-like (Major domain)"/>
    <property type="match status" value="1"/>
</dbReference>
<evidence type="ECO:0000256" key="1">
    <source>
        <dbReference type="ARBA" id="ARBA00001933"/>
    </source>
</evidence>
<evidence type="ECO:0000256" key="11">
    <source>
        <dbReference type="ARBA" id="ARBA00050776"/>
    </source>
</evidence>
<comment type="catalytic activity">
    <reaction evidence="11">
        <text>(sulfur carrier)-H + L-cysteine = (sulfur carrier)-SH + L-alanine</text>
        <dbReference type="Rhea" id="RHEA:43892"/>
        <dbReference type="Rhea" id="RHEA-COMP:14737"/>
        <dbReference type="Rhea" id="RHEA-COMP:14739"/>
        <dbReference type="ChEBI" id="CHEBI:29917"/>
        <dbReference type="ChEBI" id="CHEBI:35235"/>
        <dbReference type="ChEBI" id="CHEBI:57972"/>
        <dbReference type="ChEBI" id="CHEBI:64428"/>
        <dbReference type="EC" id="2.8.1.7"/>
    </reaction>
</comment>
<keyword evidence="9" id="KW-0408">Iron</keyword>
<dbReference type="InterPro" id="IPR015421">
    <property type="entry name" value="PyrdxlP-dep_Trfase_major"/>
</dbReference>
<reference evidence="14" key="1">
    <citation type="submission" date="2024-01" db="EMBL/GenBank/DDBJ databases">
        <title>Sequencing the genomes of a sandfly, Sergentomyia squamirostris, and its two endosymbionts.</title>
        <authorList>
            <person name="Itokawa K."/>
            <person name="Sanjoba C."/>
        </authorList>
    </citation>
    <scope>NUCLEOTIDE SEQUENCE</scope>
    <source>
        <strain evidence="14">RiSSQ</strain>
    </source>
</reference>
<evidence type="ECO:0000256" key="10">
    <source>
        <dbReference type="ARBA" id="ARBA00023014"/>
    </source>
</evidence>